<dbReference type="InterPro" id="IPR006501">
    <property type="entry name" value="Pectinesterase_inhib_dom"/>
</dbReference>
<feature type="domain" description="Pectinesterase inhibitor" evidence="1">
    <location>
        <begin position="176"/>
        <end position="207"/>
    </location>
</feature>
<protein>
    <submittedName>
        <fullName evidence="2">Myb domain protein 62</fullName>
    </submittedName>
</protein>
<evidence type="ECO:0000313" key="3">
    <source>
        <dbReference type="Proteomes" id="UP001151760"/>
    </source>
</evidence>
<evidence type="ECO:0000259" key="1">
    <source>
        <dbReference type="Pfam" id="PF04043"/>
    </source>
</evidence>
<organism evidence="2 3">
    <name type="scientific">Tanacetum coccineum</name>
    <dbReference type="NCBI Taxonomy" id="301880"/>
    <lineage>
        <taxon>Eukaryota</taxon>
        <taxon>Viridiplantae</taxon>
        <taxon>Streptophyta</taxon>
        <taxon>Embryophyta</taxon>
        <taxon>Tracheophyta</taxon>
        <taxon>Spermatophyta</taxon>
        <taxon>Magnoliopsida</taxon>
        <taxon>eudicotyledons</taxon>
        <taxon>Gunneridae</taxon>
        <taxon>Pentapetalae</taxon>
        <taxon>asterids</taxon>
        <taxon>campanulids</taxon>
        <taxon>Asterales</taxon>
        <taxon>Asteraceae</taxon>
        <taxon>Asteroideae</taxon>
        <taxon>Anthemideae</taxon>
        <taxon>Anthemidinae</taxon>
        <taxon>Tanacetum</taxon>
    </lineage>
</organism>
<gene>
    <name evidence="2" type="ORF">Tco_1057515</name>
</gene>
<reference evidence="2" key="1">
    <citation type="journal article" date="2022" name="Int. J. Mol. Sci.">
        <title>Draft Genome of Tanacetum Coccineum: Genomic Comparison of Closely Related Tanacetum-Family Plants.</title>
        <authorList>
            <person name="Yamashiro T."/>
            <person name="Shiraishi A."/>
            <person name="Nakayama K."/>
            <person name="Satake H."/>
        </authorList>
    </citation>
    <scope>NUCLEOTIDE SEQUENCE</scope>
</reference>
<dbReference type="Pfam" id="PF04043">
    <property type="entry name" value="PMEI"/>
    <property type="match status" value="1"/>
</dbReference>
<dbReference type="Proteomes" id="UP001151760">
    <property type="component" value="Unassembled WGS sequence"/>
</dbReference>
<keyword evidence="3" id="KW-1185">Reference proteome</keyword>
<reference evidence="2" key="2">
    <citation type="submission" date="2022-01" db="EMBL/GenBank/DDBJ databases">
        <authorList>
            <person name="Yamashiro T."/>
            <person name="Shiraishi A."/>
            <person name="Satake H."/>
            <person name="Nakayama K."/>
        </authorList>
    </citation>
    <scope>NUCLEOTIDE SEQUENCE</scope>
</reference>
<name>A0ABQ5H5K8_9ASTR</name>
<dbReference type="EMBL" id="BQNB010019236">
    <property type="protein sequence ID" value="GJT83173.1"/>
    <property type="molecule type" value="Genomic_DNA"/>
</dbReference>
<comment type="caution">
    <text evidence="2">The sequence shown here is derived from an EMBL/GenBank/DDBJ whole genome shotgun (WGS) entry which is preliminary data.</text>
</comment>
<evidence type="ECO:0000313" key="2">
    <source>
        <dbReference type="EMBL" id="GJT83173.1"/>
    </source>
</evidence>
<dbReference type="SUPFAM" id="SSF101148">
    <property type="entry name" value="Plant invertase/pectin methylesterase inhibitor"/>
    <property type="match status" value="1"/>
</dbReference>
<sequence length="249" mass="27512">MSLREISAMKDYIELLGDSVYELKQSLDEMTLQEKVPLNKLRSEEAAGSGTPAEICFKLLKRVLGHLRGRSAPKKEILAVENLRAIVESKKNKSAALEEKLKEDMPYFMDSDVLYCVSRALEGRSKTQSYVGLRNHTHRVSIRIPALIPFGCYCFYSPGLHAFGLQFVNRPGSKDSGLVMSDIQTWVSSAMTDEETCFEGFADDPKMKGVTTTIALFPGDMSGLSPATCRWGNLSPATCRWGILAGEAS</sequence>
<proteinExistence type="predicted"/>
<accession>A0ABQ5H5K8</accession>
<dbReference type="InterPro" id="IPR035513">
    <property type="entry name" value="Invertase/methylesterase_inhib"/>
</dbReference>
<dbReference type="Gene3D" id="1.20.140.40">
    <property type="entry name" value="Invertase/pectin methylesterase inhibitor family protein"/>
    <property type="match status" value="1"/>
</dbReference>